<dbReference type="InterPro" id="IPR020802">
    <property type="entry name" value="TesA-like"/>
</dbReference>
<dbReference type="InterPro" id="IPR006162">
    <property type="entry name" value="Ppantetheine_attach_site"/>
</dbReference>
<protein>
    <recommendedName>
        <fullName evidence="3">Carrier domain-containing protein</fullName>
    </recommendedName>
</protein>
<dbReference type="InterPro" id="IPR036736">
    <property type="entry name" value="ACP-like_sf"/>
</dbReference>
<dbReference type="InterPro" id="IPR029058">
    <property type="entry name" value="AB_hydrolase_fold"/>
</dbReference>
<dbReference type="PROSITE" id="PS50075">
    <property type="entry name" value="CARRIER"/>
    <property type="match status" value="1"/>
</dbReference>
<dbReference type="InterPro" id="IPR009081">
    <property type="entry name" value="PP-bd_ACP"/>
</dbReference>
<keyword evidence="1" id="KW-0596">Phosphopantetheine</keyword>
<name>A0A6N7LJP3_SINTE</name>
<accession>A0A6N7LJP3</accession>
<organism evidence="4 5">
    <name type="scientific">Sinorhizobium terangae</name>
    <dbReference type="NCBI Taxonomy" id="110322"/>
    <lineage>
        <taxon>Bacteria</taxon>
        <taxon>Pseudomonadati</taxon>
        <taxon>Pseudomonadota</taxon>
        <taxon>Alphaproteobacteria</taxon>
        <taxon>Hyphomicrobiales</taxon>
        <taxon>Rhizobiaceae</taxon>
        <taxon>Sinorhizobium/Ensifer group</taxon>
        <taxon>Sinorhizobium</taxon>
    </lineage>
</organism>
<dbReference type="SMART" id="SM00824">
    <property type="entry name" value="PKS_TE"/>
    <property type="match status" value="1"/>
</dbReference>
<dbReference type="InterPro" id="IPR001031">
    <property type="entry name" value="Thioesterase"/>
</dbReference>
<dbReference type="PROSITE" id="PS00012">
    <property type="entry name" value="PHOSPHOPANTETHEINE"/>
    <property type="match status" value="1"/>
</dbReference>
<reference evidence="4 5" key="1">
    <citation type="journal article" date="2013" name="Genome Biol.">
        <title>Comparative genomics of the core and accessory genomes of 48 Sinorhizobium strains comprising five genospecies.</title>
        <authorList>
            <person name="Sugawara M."/>
            <person name="Epstein B."/>
            <person name="Badgley B.D."/>
            <person name="Unno T."/>
            <person name="Xu L."/>
            <person name="Reese J."/>
            <person name="Gyaneshwar P."/>
            <person name="Denny R."/>
            <person name="Mudge J."/>
            <person name="Bharti A.K."/>
            <person name="Farmer A.D."/>
            <person name="May G.D."/>
            <person name="Woodward J.E."/>
            <person name="Medigue C."/>
            <person name="Vallenet D."/>
            <person name="Lajus A."/>
            <person name="Rouy Z."/>
            <person name="Martinez-Vaz B."/>
            <person name="Tiffin P."/>
            <person name="Young N.D."/>
            <person name="Sadowsky M.J."/>
        </authorList>
    </citation>
    <scope>NUCLEOTIDE SEQUENCE [LARGE SCALE GENOMIC DNA]</scope>
    <source>
        <strain evidence="4 5">USDA4894</strain>
    </source>
</reference>
<dbReference type="Proteomes" id="UP000439983">
    <property type="component" value="Unassembled WGS sequence"/>
</dbReference>
<evidence type="ECO:0000256" key="2">
    <source>
        <dbReference type="ARBA" id="ARBA00022553"/>
    </source>
</evidence>
<feature type="domain" description="Carrier" evidence="3">
    <location>
        <begin position="1"/>
        <end position="54"/>
    </location>
</feature>
<evidence type="ECO:0000313" key="4">
    <source>
        <dbReference type="EMBL" id="MQX17997.1"/>
    </source>
</evidence>
<evidence type="ECO:0000259" key="3">
    <source>
        <dbReference type="PROSITE" id="PS50075"/>
    </source>
</evidence>
<feature type="non-terminal residue" evidence="4">
    <location>
        <position position="1"/>
    </location>
</feature>
<dbReference type="SUPFAM" id="SSF47336">
    <property type="entry name" value="ACP-like"/>
    <property type="match status" value="1"/>
</dbReference>
<dbReference type="RefSeq" id="WP_202982057.1">
    <property type="nucleotide sequence ID" value="NZ_WITC01000114.1"/>
</dbReference>
<keyword evidence="5" id="KW-1185">Reference proteome</keyword>
<sequence>RVGRHDNFFELGGHSLLAVQLANRALDLGLKFSAVDIFQAAVLHQLASRVQIDFHCRRPGLLTVRAAGSQPPLFFVPTGYGDYSYVLTLIKEANISCPVYALPWPSFNDLCPLTLESIAAHVIASIKEIQPQGPYRLAGYSSGAILAYAIAQHLLNLNDVVSFVGFIDVTLPAAPSSISDAQAVAEVIFEPLESLDDNTFEVLEKFARQSSVPELLEKARQIGAIVPQLHFGDHALKCAYFHRALRSYRVPSLPIKIYQFYATDPSLDLPSRRGKSSVAPEASSPMRGWDRILSAAAVHTVPVPGNHVTMMSNPENRKALARMLLRALNSVAHFK</sequence>
<dbReference type="Pfam" id="PF00550">
    <property type="entry name" value="PP-binding"/>
    <property type="match status" value="1"/>
</dbReference>
<evidence type="ECO:0000313" key="5">
    <source>
        <dbReference type="Proteomes" id="UP000439983"/>
    </source>
</evidence>
<dbReference type="SUPFAM" id="SSF53474">
    <property type="entry name" value="alpha/beta-Hydrolases"/>
    <property type="match status" value="1"/>
</dbReference>
<dbReference type="AlphaFoldDB" id="A0A6N7LJP3"/>
<comment type="caution">
    <text evidence="4">The sequence shown here is derived from an EMBL/GenBank/DDBJ whole genome shotgun (WGS) entry which is preliminary data.</text>
</comment>
<dbReference type="Gene3D" id="1.10.1200.10">
    <property type="entry name" value="ACP-like"/>
    <property type="match status" value="1"/>
</dbReference>
<dbReference type="Pfam" id="PF00975">
    <property type="entry name" value="Thioesterase"/>
    <property type="match status" value="1"/>
</dbReference>
<dbReference type="EMBL" id="WITC01000114">
    <property type="protein sequence ID" value="MQX17997.1"/>
    <property type="molecule type" value="Genomic_DNA"/>
</dbReference>
<dbReference type="Gene3D" id="3.40.50.1820">
    <property type="entry name" value="alpha/beta hydrolase"/>
    <property type="match status" value="1"/>
</dbReference>
<gene>
    <name evidence="4" type="ORF">GHK62_25615</name>
</gene>
<proteinExistence type="predicted"/>
<keyword evidence="2" id="KW-0597">Phosphoprotein</keyword>
<evidence type="ECO:0000256" key="1">
    <source>
        <dbReference type="ARBA" id="ARBA00022450"/>
    </source>
</evidence>